<feature type="non-terminal residue" evidence="1">
    <location>
        <position position="1"/>
    </location>
</feature>
<reference evidence="1" key="1">
    <citation type="journal article" date="2014" name="Front. Microbiol.">
        <title>High frequency of phylogenetically diverse reductive dehalogenase-homologous genes in deep subseafloor sedimentary metagenomes.</title>
        <authorList>
            <person name="Kawai M."/>
            <person name="Futagami T."/>
            <person name="Toyoda A."/>
            <person name="Takaki Y."/>
            <person name="Nishi S."/>
            <person name="Hori S."/>
            <person name="Arai W."/>
            <person name="Tsubouchi T."/>
            <person name="Morono Y."/>
            <person name="Uchiyama I."/>
            <person name="Ito T."/>
            <person name="Fujiyama A."/>
            <person name="Inagaki F."/>
            <person name="Takami H."/>
        </authorList>
    </citation>
    <scope>NUCLEOTIDE SEQUENCE</scope>
    <source>
        <strain evidence="1">Expedition CK06-06</strain>
    </source>
</reference>
<protein>
    <submittedName>
        <fullName evidence="1">Uncharacterized protein</fullName>
    </submittedName>
</protein>
<evidence type="ECO:0000313" key="1">
    <source>
        <dbReference type="EMBL" id="GAI57710.1"/>
    </source>
</evidence>
<organism evidence="1">
    <name type="scientific">marine sediment metagenome</name>
    <dbReference type="NCBI Taxonomy" id="412755"/>
    <lineage>
        <taxon>unclassified sequences</taxon>
        <taxon>metagenomes</taxon>
        <taxon>ecological metagenomes</taxon>
    </lineage>
</organism>
<comment type="caution">
    <text evidence="1">The sequence shown here is derived from an EMBL/GenBank/DDBJ whole genome shotgun (WGS) entry which is preliminary data.</text>
</comment>
<accession>X1R3L8</accession>
<dbReference type="AlphaFoldDB" id="X1R3L8"/>
<proteinExistence type="predicted"/>
<gene>
    <name evidence="1" type="ORF">S06H3_55430</name>
</gene>
<name>X1R3L8_9ZZZZ</name>
<sequence>RIQAKARGHFLGRPTNLKYFKIRIKNMKTKEELLAKILKTTEEFEKEFGFEVLVKQKNAPKVVGFMKTLLALRWVLDDPKAEQEFRKEKPETKVE</sequence>
<dbReference type="EMBL" id="BARV01035531">
    <property type="protein sequence ID" value="GAI57710.1"/>
    <property type="molecule type" value="Genomic_DNA"/>
</dbReference>